<reference evidence="1 2" key="1">
    <citation type="submission" date="2018-11" db="EMBL/GenBank/DDBJ databases">
        <authorList>
            <person name="Li F."/>
        </authorList>
    </citation>
    <scope>NUCLEOTIDE SEQUENCE [LARGE SCALE GENOMIC DNA]</scope>
    <source>
        <strain evidence="1 2">Gsoil 097</strain>
    </source>
</reference>
<proteinExistence type="predicted"/>
<dbReference type="PANTHER" id="PTHR11941">
    <property type="entry name" value="ENOYL-COA HYDRATASE-RELATED"/>
    <property type="match status" value="1"/>
</dbReference>
<evidence type="ECO:0000313" key="2">
    <source>
        <dbReference type="Proteomes" id="UP000267128"/>
    </source>
</evidence>
<name>A0A3N0CD63_9ACTN</name>
<dbReference type="PANTHER" id="PTHR11941:SF54">
    <property type="entry name" value="ENOYL-COA HYDRATASE, MITOCHONDRIAL"/>
    <property type="match status" value="1"/>
</dbReference>
<dbReference type="Pfam" id="PF00378">
    <property type="entry name" value="ECH_1"/>
    <property type="match status" value="1"/>
</dbReference>
<dbReference type="GO" id="GO:0016853">
    <property type="term" value="F:isomerase activity"/>
    <property type="evidence" value="ECO:0007669"/>
    <property type="project" value="UniProtKB-KW"/>
</dbReference>
<dbReference type="GO" id="GO:0006635">
    <property type="term" value="P:fatty acid beta-oxidation"/>
    <property type="evidence" value="ECO:0007669"/>
    <property type="project" value="TreeGrafter"/>
</dbReference>
<dbReference type="Proteomes" id="UP000267128">
    <property type="component" value="Unassembled WGS sequence"/>
</dbReference>
<dbReference type="AlphaFoldDB" id="A0A3N0CD63"/>
<gene>
    <name evidence="1" type="ORF">EFK50_17070</name>
</gene>
<dbReference type="OrthoDB" id="3207739at2"/>
<sequence>MEASWQDLAAGAAVLDLDPDGRPVRPLLLLDLDRLGPPPNDLRPSSTPGAVVVGVTEGDPPATALPYLTCWVAPGEVDDLVGTVGVAPVAATTLAGLLGTGATSTPAALVAESLAYSALQGGAEFRDWLAGTTATGSADTDDPVLVERTGQVLTITLNRPARHNAYSAAMRDALRDALAVARADPELRVELRGAGPSFCSGGDLAEFGRATDPAVAHLVRVTTGAARSLDLLRPRTRVVLHGACVGAGIELAAFAGRVEADDDAWFHLPEVGMGLVPGAGGTASIPARVGRWRTAQLALTRRRLDLGTALAWGLVDAPAR</sequence>
<dbReference type="Gene3D" id="3.90.226.10">
    <property type="entry name" value="2-enoyl-CoA Hydratase, Chain A, domain 1"/>
    <property type="match status" value="1"/>
</dbReference>
<evidence type="ECO:0000313" key="1">
    <source>
        <dbReference type="EMBL" id="RNL61382.1"/>
    </source>
</evidence>
<organism evidence="1 2">
    <name type="scientific">Nocardioides marmoriginsengisoli</name>
    <dbReference type="NCBI Taxonomy" id="661483"/>
    <lineage>
        <taxon>Bacteria</taxon>
        <taxon>Bacillati</taxon>
        <taxon>Actinomycetota</taxon>
        <taxon>Actinomycetes</taxon>
        <taxon>Propionibacteriales</taxon>
        <taxon>Nocardioidaceae</taxon>
        <taxon>Nocardioides</taxon>
    </lineage>
</organism>
<protein>
    <submittedName>
        <fullName evidence="1">Enoyl-CoA hydratase/isomerase family protein</fullName>
    </submittedName>
</protein>
<dbReference type="EMBL" id="RJSE01000008">
    <property type="protein sequence ID" value="RNL61382.1"/>
    <property type="molecule type" value="Genomic_DNA"/>
</dbReference>
<accession>A0A3N0CD63</accession>
<dbReference type="InterPro" id="IPR029045">
    <property type="entry name" value="ClpP/crotonase-like_dom_sf"/>
</dbReference>
<dbReference type="CDD" id="cd06558">
    <property type="entry name" value="crotonase-like"/>
    <property type="match status" value="1"/>
</dbReference>
<comment type="caution">
    <text evidence="1">The sequence shown here is derived from an EMBL/GenBank/DDBJ whole genome shotgun (WGS) entry which is preliminary data.</text>
</comment>
<dbReference type="InterPro" id="IPR001753">
    <property type="entry name" value="Enoyl-CoA_hydra/iso"/>
</dbReference>
<dbReference type="SUPFAM" id="SSF52096">
    <property type="entry name" value="ClpP/crotonase"/>
    <property type="match status" value="1"/>
</dbReference>
<keyword evidence="2" id="KW-1185">Reference proteome</keyword>
<keyword evidence="1" id="KW-0413">Isomerase</keyword>